<protein>
    <submittedName>
        <fullName evidence="1">DUF3025 domain-containing protein</fullName>
    </submittedName>
</protein>
<dbReference type="Pfam" id="PF11227">
    <property type="entry name" value="DUF3025"/>
    <property type="match status" value="1"/>
</dbReference>
<evidence type="ECO:0000313" key="1">
    <source>
        <dbReference type="EMBL" id="MBD8049526.1"/>
    </source>
</evidence>
<comment type="caution">
    <text evidence="1">The sequence shown here is derived from an EMBL/GenBank/DDBJ whole genome shotgun (WGS) entry which is preliminary data.</text>
</comment>
<gene>
    <name evidence="1" type="ORF">IC609_03145</name>
</gene>
<dbReference type="AlphaFoldDB" id="A0A927FF56"/>
<evidence type="ECO:0000313" key="2">
    <source>
        <dbReference type="Proteomes" id="UP000647424"/>
    </source>
</evidence>
<dbReference type="Proteomes" id="UP000647424">
    <property type="component" value="Unassembled WGS sequence"/>
</dbReference>
<dbReference type="RefSeq" id="WP_191818893.1">
    <property type="nucleotide sequence ID" value="NZ_JACYFT010000001.1"/>
</dbReference>
<dbReference type="EMBL" id="JACYFT010000001">
    <property type="protein sequence ID" value="MBD8049526.1"/>
    <property type="molecule type" value="Genomic_DNA"/>
</dbReference>
<organism evidence="1 2">
    <name type="scientific">Limnohabitans radicicola</name>
    <dbReference type="NCBI Taxonomy" id="2771427"/>
    <lineage>
        <taxon>Bacteria</taxon>
        <taxon>Pseudomonadati</taxon>
        <taxon>Pseudomonadota</taxon>
        <taxon>Betaproteobacteria</taxon>
        <taxon>Burkholderiales</taxon>
        <taxon>Comamonadaceae</taxon>
        <taxon>Limnohabitans</taxon>
    </lineage>
</organism>
<proteinExistence type="predicted"/>
<sequence>MADIDWAAPWLADWRAVGEPVARRVVAGCPQPQALTEAALAPVGFVPQADLPEGQAYEDFIFAQGQVPTREGLHDFFNALCWMHFPLAKRQLNRLQAAEIARQGVGQVRGPVRDAATVFDENALLIQPSEALWSALTEHRWHDALVGLRHEWPHTRLWVFGHAALEKLVQPYKSITVHLWRVPQDVPEHGIDAWLAQDLTADKLATKPFSPLPVLGVPGWWPDNAVPGFYDDVEVFRPWRIRARTQKPYANPEIGSAA</sequence>
<accession>A0A927FF56</accession>
<dbReference type="InterPro" id="IPR021390">
    <property type="entry name" value="DUF3025"/>
</dbReference>
<reference evidence="1" key="1">
    <citation type="submission" date="2020-09" db="EMBL/GenBank/DDBJ databases">
        <title>Genome seq and assembly of Limnohabitants sp.</title>
        <authorList>
            <person name="Chhetri G."/>
        </authorList>
    </citation>
    <scope>NUCLEOTIDE SEQUENCE</scope>
    <source>
        <strain evidence="1">JUR4</strain>
    </source>
</reference>
<name>A0A927FF56_9BURK</name>
<keyword evidence="2" id="KW-1185">Reference proteome</keyword>